<sequence length="107" mass="10723">MRRSTRVLRWVAVVVAMVLGVGGWVAPAVAASVAVQAGEAHGCCDPVAVPCPAACAVLCHGVPLASAPVGPLGLAQAGWEAGVVALLVGRLVEVEEPPPRDVPAFPT</sequence>
<accession>A0A858R870</accession>
<keyword evidence="2" id="KW-1185">Reference proteome</keyword>
<dbReference type="Proteomes" id="UP000501891">
    <property type="component" value="Chromosome"/>
</dbReference>
<reference evidence="1" key="1">
    <citation type="submission" date="2020-04" db="EMBL/GenBank/DDBJ databases">
        <title>A desert anoxygenic phototrophic bacterium fixes CO2 using RubisCO under aerobic conditions.</title>
        <authorList>
            <person name="Tang K."/>
        </authorList>
    </citation>
    <scope>NUCLEOTIDE SEQUENCE [LARGE SCALE GENOMIC DNA]</scope>
    <source>
        <strain evidence="1">MIMtkB3</strain>
    </source>
</reference>
<dbReference type="AlphaFoldDB" id="A0A858R870"/>
<dbReference type="KEGG" id="acru:HHL28_10260"/>
<organism evidence="1 2">
    <name type="scientific">Aerophototrophica crusticola</name>
    <dbReference type="NCBI Taxonomy" id="1709002"/>
    <lineage>
        <taxon>Bacteria</taxon>
        <taxon>Pseudomonadati</taxon>
        <taxon>Pseudomonadota</taxon>
        <taxon>Alphaproteobacteria</taxon>
        <taxon>Rhodospirillales</taxon>
        <taxon>Rhodospirillaceae</taxon>
        <taxon>Aerophototrophica</taxon>
    </lineage>
</organism>
<evidence type="ECO:0000313" key="1">
    <source>
        <dbReference type="EMBL" id="QJE73422.1"/>
    </source>
</evidence>
<gene>
    <name evidence="1" type="ORF">HHL28_10260</name>
</gene>
<protein>
    <submittedName>
        <fullName evidence="1">Uncharacterized protein</fullName>
    </submittedName>
</protein>
<dbReference type="EMBL" id="CP051775">
    <property type="protein sequence ID" value="QJE73422.1"/>
    <property type="molecule type" value="Genomic_DNA"/>
</dbReference>
<proteinExistence type="predicted"/>
<evidence type="ECO:0000313" key="2">
    <source>
        <dbReference type="Proteomes" id="UP000501891"/>
    </source>
</evidence>
<name>A0A858R870_9PROT</name>